<name>A0ABQ5IS51_9ASTR</name>
<reference evidence="1" key="1">
    <citation type="journal article" date="2022" name="Int. J. Mol. Sci.">
        <title>Draft Genome of Tanacetum Coccineum: Genomic Comparison of Closely Related Tanacetum-Family Plants.</title>
        <authorList>
            <person name="Yamashiro T."/>
            <person name="Shiraishi A."/>
            <person name="Nakayama K."/>
            <person name="Satake H."/>
        </authorList>
    </citation>
    <scope>NUCLEOTIDE SEQUENCE</scope>
</reference>
<accession>A0ABQ5IS51</accession>
<keyword evidence="2" id="KW-1185">Reference proteome</keyword>
<proteinExistence type="predicted"/>
<evidence type="ECO:0000313" key="1">
    <source>
        <dbReference type="EMBL" id="GJU02989.1"/>
    </source>
</evidence>
<protein>
    <submittedName>
        <fullName evidence="1">Uncharacterized protein</fullName>
    </submittedName>
</protein>
<evidence type="ECO:0000313" key="2">
    <source>
        <dbReference type="Proteomes" id="UP001151760"/>
    </source>
</evidence>
<dbReference type="EMBL" id="BQNB010021110">
    <property type="protein sequence ID" value="GJU02989.1"/>
    <property type="molecule type" value="Genomic_DNA"/>
</dbReference>
<dbReference type="Proteomes" id="UP001151760">
    <property type="component" value="Unassembled WGS sequence"/>
</dbReference>
<gene>
    <name evidence="1" type="ORF">Tco_1113327</name>
</gene>
<comment type="caution">
    <text evidence="1">The sequence shown here is derived from an EMBL/GenBank/DDBJ whole genome shotgun (WGS) entry which is preliminary data.</text>
</comment>
<sequence length="217" mass="24594">MALISLSFKKICKPTNNNLQTSSNTSRANQENSLRINRGTGYDHQRAVNVAGAREDVAIKEKNVILCKHEEAGVQLNAEQADWKDDTDDESEEHELGSTIICKWHNFKSFAIPLEFLKKASKSESCSVLDIGCYNDNLALMLAPDSDETNRIDKTSIGIYTDLDEFTDLQCDYGETLEKCERLEKELSKSKTMSKNFESLQKHAINLELDLQHCKER</sequence>
<organism evidence="1 2">
    <name type="scientific">Tanacetum coccineum</name>
    <dbReference type="NCBI Taxonomy" id="301880"/>
    <lineage>
        <taxon>Eukaryota</taxon>
        <taxon>Viridiplantae</taxon>
        <taxon>Streptophyta</taxon>
        <taxon>Embryophyta</taxon>
        <taxon>Tracheophyta</taxon>
        <taxon>Spermatophyta</taxon>
        <taxon>Magnoliopsida</taxon>
        <taxon>eudicotyledons</taxon>
        <taxon>Gunneridae</taxon>
        <taxon>Pentapetalae</taxon>
        <taxon>asterids</taxon>
        <taxon>campanulids</taxon>
        <taxon>Asterales</taxon>
        <taxon>Asteraceae</taxon>
        <taxon>Asteroideae</taxon>
        <taxon>Anthemideae</taxon>
        <taxon>Anthemidinae</taxon>
        <taxon>Tanacetum</taxon>
    </lineage>
</organism>
<reference evidence="1" key="2">
    <citation type="submission" date="2022-01" db="EMBL/GenBank/DDBJ databases">
        <authorList>
            <person name="Yamashiro T."/>
            <person name="Shiraishi A."/>
            <person name="Satake H."/>
            <person name="Nakayama K."/>
        </authorList>
    </citation>
    <scope>NUCLEOTIDE SEQUENCE</scope>
</reference>